<dbReference type="Pfam" id="PF00743">
    <property type="entry name" value="FMO-like"/>
    <property type="match status" value="1"/>
</dbReference>
<evidence type="ECO:0000256" key="6">
    <source>
        <dbReference type="SAM" id="MobiDB-lite"/>
    </source>
</evidence>
<evidence type="ECO:0000256" key="5">
    <source>
        <dbReference type="ARBA" id="ARBA00023002"/>
    </source>
</evidence>
<dbReference type="GO" id="GO:0050660">
    <property type="term" value="F:flavin adenine dinucleotide binding"/>
    <property type="evidence" value="ECO:0007669"/>
    <property type="project" value="InterPro"/>
</dbReference>
<dbReference type="SUPFAM" id="SSF51905">
    <property type="entry name" value="FAD/NAD(P)-binding domain"/>
    <property type="match status" value="2"/>
</dbReference>
<evidence type="ECO:0000256" key="4">
    <source>
        <dbReference type="ARBA" id="ARBA00022857"/>
    </source>
</evidence>
<accession>A0AAN6FWV3</accession>
<evidence type="ECO:0000256" key="3">
    <source>
        <dbReference type="ARBA" id="ARBA00022827"/>
    </source>
</evidence>
<dbReference type="InterPro" id="IPR000960">
    <property type="entry name" value="Flavin_mOase"/>
</dbReference>
<dbReference type="InterPro" id="IPR036188">
    <property type="entry name" value="FAD/NAD-bd_sf"/>
</dbReference>
<sequence>MCTVTIDRQRAAAASREVHVNQPGLDAQFYRAIKYPTSIATTTASPTKVRQWRNLPRSRALTDDKASKPPTTMTGEQQAGTVAVIGLGAYGLATLKNLIEEGFNATGFDRNDYVGGIWRATAESGLSTLPTTVVNVSRERACFTDFPFPNGTSSYPTAEQVDRYLNDYCTEFELWPRFKLATSVSNIRHDDELRKWRFEATTEDGSKEVLTFDKIVIATGPHNIPVMPSLPGSESFQGEIIHSLYFKDPAKFKGKKVVVIGMGNTAVDTATGLVGIAEKIYLAHRNGAALLPRILNNGTSLDHGASYRTSAIGDVLETLFPKLAAKFIDDWVASISKQHFNLDPQWRINTPTPSLKKQNPTVSDTLYPALRSGAITSTHAPKHYTGPHSLELEDGTLLSSIDALIFCTGYRLDLSYLGPHDPTLTTPTSTASTPPHHDYNSPLLYQNILSHQHPDSLAFIGMALVLFPAFPMADLASMALAQLWKHPSLLPSRSEMTSQFARHHAWCARITALPNPAGKAPQPLHMETGAFIKWVQDIAGTKLDEHLSYTSRAAWRLWWEDRELSRLLMDGVYSPHAYRLFDSGGRRRRWEGARGAIVGVNADVREKVRRRGKEDGGLGGVGEETGG</sequence>
<dbReference type="AlphaFoldDB" id="A0AAN6FWV3"/>
<dbReference type="Gene3D" id="3.50.50.60">
    <property type="entry name" value="FAD/NAD(P)-binding domain"/>
    <property type="match status" value="1"/>
</dbReference>
<gene>
    <name evidence="7" type="ORF">LTR82_004511</name>
</gene>
<evidence type="ECO:0000313" key="7">
    <source>
        <dbReference type="EMBL" id="KAK0324805.1"/>
    </source>
</evidence>
<keyword evidence="3" id="KW-0274">FAD</keyword>
<keyword evidence="4" id="KW-0521">NADP</keyword>
<dbReference type="GO" id="GO:0004499">
    <property type="term" value="F:N,N-dimethylaniline monooxygenase activity"/>
    <property type="evidence" value="ECO:0007669"/>
    <property type="project" value="InterPro"/>
</dbReference>
<evidence type="ECO:0008006" key="9">
    <source>
        <dbReference type="Google" id="ProtNLM"/>
    </source>
</evidence>
<protein>
    <recommendedName>
        <fullName evidence="9">FAD/NAD(P)-binding domain-containing protein</fullName>
    </recommendedName>
</protein>
<comment type="similarity">
    <text evidence="1">Belongs to the FMO family.</text>
</comment>
<name>A0AAN6FWV3_9PEZI</name>
<feature type="region of interest" description="Disordered" evidence="6">
    <location>
        <begin position="56"/>
        <end position="77"/>
    </location>
</feature>
<evidence type="ECO:0000313" key="8">
    <source>
        <dbReference type="Proteomes" id="UP001168146"/>
    </source>
</evidence>
<dbReference type="PANTHER" id="PTHR23023">
    <property type="entry name" value="DIMETHYLANILINE MONOOXYGENASE"/>
    <property type="match status" value="1"/>
</dbReference>
<proteinExistence type="inferred from homology"/>
<dbReference type="InterPro" id="IPR020946">
    <property type="entry name" value="Flavin_mOase-like"/>
</dbReference>
<reference evidence="7" key="1">
    <citation type="submission" date="2021-12" db="EMBL/GenBank/DDBJ databases">
        <title>Black yeast isolated from Biological Soil Crust.</title>
        <authorList>
            <person name="Kurbessoian T."/>
        </authorList>
    </citation>
    <scope>NUCLEOTIDE SEQUENCE</scope>
    <source>
        <strain evidence="7">CCFEE 5208</strain>
    </source>
</reference>
<evidence type="ECO:0000256" key="2">
    <source>
        <dbReference type="ARBA" id="ARBA00022630"/>
    </source>
</evidence>
<dbReference type="PIRSF" id="PIRSF000332">
    <property type="entry name" value="FMO"/>
    <property type="match status" value="1"/>
</dbReference>
<dbReference type="GO" id="GO:0050661">
    <property type="term" value="F:NADP binding"/>
    <property type="evidence" value="ECO:0007669"/>
    <property type="project" value="InterPro"/>
</dbReference>
<dbReference type="EMBL" id="JASUXU010000009">
    <property type="protein sequence ID" value="KAK0324805.1"/>
    <property type="molecule type" value="Genomic_DNA"/>
</dbReference>
<organism evidence="7 8">
    <name type="scientific">Friedmanniomyces endolithicus</name>
    <dbReference type="NCBI Taxonomy" id="329885"/>
    <lineage>
        <taxon>Eukaryota</taxon>
        <taxon>Fungi</taxon>
        <taxon>Dikarya</taxon>
        <taxon>Ascomycota</taxon>
        <taxon>Pezizomycotina</taxon>
        <taxon>Dothideomycetes</taxon>
        <taxon>Dothideomycetidae</taxon>
        <taxon>Mycosphaerellales</taxon>
        <taxon>Teratosphaeriaceae</taxon>
        <taxon>Friedmanniomyces</taxon>
    </lineage>
</organism>
<dbReference type="Proteomes" id="UP001168146">
    <property type="component" value="Unassembled WGS sequence"/>
</dbReference>
<dbReference type="PRINTS" id="PR00370">
    <property type="entry name" value="FMOXYGENASE"/>
</dbReference>
<keyword evidence="5" id="KW-0560">Oxidoreductase</keyword>
<keyword evidence="2" id="KW-0285">Flavoprotein</keyword>
<comment type="caution">
    <text evidence="7">The sequence shown here is derived from an EMBL/GenBank/DDBJ whole genome shotgun (WGS) entry which is preliminary data.</text>
</comment>
<evidence type="ECO:0000256" key="1">
    <source>
        <dbReference type="ARBA" id="ARBA00009183"/>
    </source>
</evidence>
<dbReference type="InterPro" id="IPR050346">
    <property type="entry name" value="FMO-like"/>
</dbReference>